<dbReference type="EMBL" id="VCAU01000022">
    <property type="protein sequence ID" value="KAF9891017.1"/>
    <property type="molecule type" value="Genomic_DNA"/>
</dbReference>
<sequence>MKAFHCLLLLSAPLTLAQGLQSLTSNYLFARQSEDCSIESTCSECFGAGNVLCDNAGCFNPHKGEQCCAGGYVCVAKSNSCCQDFGPGTTGKDGVVPPPSSTTSGDPPLATSWTCTGKMTNEECCQAGNPSLQWCSGQWPGIFCYNPKYQVCCSEGTVCMGGKDCCDLVSASAVTPGPSDATKMPSSSTSAMSRDITEAPTAARTTSTAATGPAASTSSSAATKLQVVDGVGLAAGIGALLAGGFMM</sequence>
<feature type="signal peptide" evidence="2">
    <location>
        <begin position="1"/>
        <end position="19"/>
    </location>
</feature>
<reference evidence="3" key="1">
    <citation type="journal article" date="2019" name="Beilstein J. Org. Chem.">
        <title>Nanangenines: drimane sesquiterpenoids as the dominant metabolite cohort of a novel Australian fungus, Aspergillus nanangensis.</title>
        <authorList>
            <person name="Lacey H.J."/>
            <person name="Gilchrist C.L.M."/>
            <person name="Crombie A."/>
            <person name="Kalaitzis J.A."/>
            <person name="Vuong D."/>
            <person name="Rutledge P.J."/>
            <person name="Turner P."/>
            <person name="Pitt J.I."/>
            <person name="Lacey E."/>
            <person name="Chooi Y.H."/>
            <person name="Piggott A.M."/>
        </authorList>
    </citation>
    <scope>NUCLEOTIDE SEQUENCE</scope>
    <source>
        <strain evidence="3">MST-FP2251</strain>
    </source>
</reference>
<feature type="chain" id="PRO_5042227275" description="GPI anchored protein" evidence="2">
    <location>
        <begin position="20"/>
        <end position="247"/>
    </location>
</feature>
<keyword evidence="2" id="KW-0732">Signal</keyword>
<comment type="caution">
    <text evidence="3">The sequence shown here is derived from an EMBL/GenBank/DDBJ whole genome shotgun (WGS) entry which is preliminary data.</text>
</comment>
<feature type="compositionally biased region" description="Low complexity" evidence="1">
    <location>
        <begin position="199"/>
        <end position="216"/>
    </location>
</feature>
<feature type="region of interest" description="Disordered" evidence="1">
    <location>
        <begin position="177"/>
        <end position="216"/>
    </location>
</feature>
<dbReference type="Proteomes" id="UP001194746">
    <property type="component" value="Unassembled WGS sequence"/>
</dbReference>
<proteinExistence type="predicted"/>
<evidence type="ECO:0000256" key="1">
    <source>
        <dbReference type="SAM" id="MobiDB-lite"/>
    </source>
</evidence>
<protein>
    <recommendedName>
        <fullName evidence="5">GPI anchored protein</fullName>
    </recommendedName>
</protein>
<evidence type="ECO:0008006" key="5">
    <source>
        <dbReference type="Google" id="ProtNLM"/>
    </source>
</evidence>
<name>A0AAD4CSP7_ASPNN</name>
<evidence type="ECO:0000313" key="4">
    <source>
        <dbReference type="Proteomes" id="UP001194746"/>
    </source>
</evidence>
<gene>
    <name evidence="3" type="ORF">FE257_005274</name>
</gene>
<reference evidence="3" key="2">
    <citation type="submission" date="2020-02" db="EMBL/GenBank/DDBJ databases">
        <authorList>
            <person name="Gilchrist C.L.M."/>
            <person name="Chooi Y.-H."/>
        </authorList>
    </citation>
    <scope>NUCLEOTIDE SEQUENCE</scope>
    <source>
        <strain evidence="3">MST-FP2251</strain>
    </source>
</reference>
<evidence type="ECO:0000313" key="3">
    <source>
        <dbReference type="EMBL" id="KAF9891017.1"/>
    </source>
</evidence>
<organism evidence="3 4">
    <name type="scientific">Aspergillus nanangensis</name>
    <dbReference type="NCBI Taxonomy" id="2582783"/>
    <lineage>
        <taxon>Eukaryota</taxon>
        <taxon>Fungi</taxon>
        <taxon>Dikarya</taxon>
        <taxon>Ascomycota</taxon>
        <taxon>Pezizomycotina</taxon>
        <taxon>Eurotiomycetes</taxon>
        <taxon>Eurotiomycetidae</taxon>
        <taxon>Eurotiales</taxon>
        <taxon>Aspergillaceae</taxon>
        <taxon>Aspergillus</taxon>
        <taxon>Aspergillus subgen. Circumdati</taxon>
    </lineage>
</organism>
<keyword evidence="4" id="KW-1185">Reference proteome</keyword>
<accession>A0AAD4CSP7</accession>
<evidence type="ECO:0000256" key="2">
    <source>
        <dbReference type="SAM" id="SignalP"/>
    </source>
</evidence>
<dbReference type="AlphaFoldDB" id="A0AAD4CSP7"/>